<dbReference type="OrthoDB" id="4821463at2759"/>
<dbReference type="EMBL" id="PUHP01000930">
    <property type="protein sequence ID" value="TQN67387.1"/>
    <property type="molecule type" value="Genomic_DNA"/>
</dbReference>
<evidence type="ECO:0000313" key="2">
    <source>
        <dbReference type="Proteomes" id="UP000326340"/>
    </source>
</evidence>
<comment type="caution">
    <text evidence="1">The sequence shown here is derived from an EMBL/GenBank/DDBJ whole genome shotgun (WGS) entry which is preliminary data.</text>
</comment>
<evidence type="ECO:0000313" key="1">
    <source>
        <dbReference type="EMBL" id="TQN67387.1"/>
    </source>
</evidence>
<protein>
    <submittedName>
        <fullName evidence="1">Uncharacterized protein</fullName>
    </submittedName>
</protein>
<dbReference type="AlphaFoldDB" id="A0A5Q4BL59"/>
<accession>A0A5Q4BL59</accession>
<proteinExistence type="predicted"/>
<sequence length="487" mass="54793">MSPKETQQKLGLDLICCYYATPEDSQNCLAALTKYLDRQRHEKLPDWELVTSAYRADGPGLPENAVRIVMLEVGFKQNWTTLENLGSARCTFLAAVNILECMVNQMSIASGGLRRDDIFSFTCRPSCNIGSGTSWGISGTYFYCYPRRQPGANGSAQKDIQELLFKYTKNELADPLCGTKAASLSSGRALKEACRRVETAEENTGPLWNAIYYTSVLDRDPLQLDIDLAVFTMTKAVRWYDELLTLFKVAIQQGDLVGRVSQAVDQSEFLSAAVLTDRKRAQADKMSMTSDSDATLCDEKGTGKITVIKVEDAGKAWDGAVEKQLPPKRKWWRVMLNSIGIKVGFSKRERRPADTVATMQQRSSEVKRAHARLRESVDEFAAQVDQLRLVAKGFILLVKLQTEWPQVEAMVKKPGVNMAEVNKVTTVNVMELSCYNQRTKTLSRRAKMVKEADKAMMRDAISIVERNKKLEKDLEGIFQDIRQYRGR</sequence>
<dbReference type="Proteomes" id="UP000326340">
    <property type="component" value="Unassembled WGS sequence"/>
</dbReference>
<organism evidence="1 2">
    <name type="scientific">Colletotrichum shisoi</name>
    <dbReference type="NCBI Taxonomy" id="2078593"/>
    <lineage>
        <taxon>Eukaryota</taxon>
        <taxon>Fungi</taxon>
        <taxon>Dikarya</taxon>
        <taxon>Ascomycota</taxon>
        <taxon>Pezizomycotina</taxon>
        <taxon>Sordariomycetes</taxon>
        <taxon>Hypocreomycetidae</taxon>
        <taxon>Glomerellales</taxon>
        <taxon>Glomerellaceae</taxon>
        <taxon>Colletotrichum</taxon>
        <taxon>Colletotrichum destructivum species complex</taxon>
    </lineage>
</organism>
<reference evidence="1 2" key="1">
    <citation type="journal article" date="2019" name="Sci. Rep.">
        <title>Colletotrichum shisoi sp. nov., an anthracnose pathogen of Perilla frutescens in Japan: molecular phylogenetic, morphological and genomic evidence.</title>
        <authorList>
            <person name="Gan P."/>
            <person name="Tsushima A."/>
            <person name="Hiroyama R."/>
            <person name="Narusaka M."/>
            <person name="Takano Y."/>
            <person name="Narusaka Y."/>
            <person name="Kawaradani M."/>
            <person name="Damm U."/>
            <person name="Shirasu K."/>
        </authorList>
    </citation>
    <scope>NUCLEOTIDE SEQUENCE [LARGE SCALE GENOMIC DNA]</scope>
    <source>
        <strain evidence="1 2">PG-2018a</strain>
    </source>
</reference>
<name>A0A5Q4BL59_9PEZI</name>
<keyword evidence="2" id="KW-1185">Reference proteome</keyword>
<gene>
    <name evidence="1" type="ORF">CSHISOI_08053</name>
</gene>